<gene>
    <name evidence="2" type="ORF">EVOR1521_LOCUS1196</name>
</gene>
<feature type="compositionally biased region" description="Basic and acidic residues" evidence="1">
    <location>
        <begin position="107"/>
        <end position="118"/>
    </location>
</feature>
<feature type="compositionally biased region" description="Low complexity" evidence="1">
    <location>
        <begin position="21"/>
        <end position="35"/>
    </location>
</feature>
<organism evidence="2 3">
    <name type="scientific">Effrenium voratum</name>
    <dbReference type="NCBI Taxonomy" id="2562239"/>
    <lineage>
        <taxon>Eukaryota</taxon>
        <taxon>Sar</taxon>
        <taxon>Alveolata</taxon>
        <taxon>Dinophyceae</taxon>
        <taxon>Suessiales</taxon>
        <taxon>Symbiodiniaceae</taxon>
        <taxon>Effrenium</taxon>
    </lineage>
</organism>
<proteinExistence type="predicted"/>
<reference evidence="2" key="1">
    <citation type="submission" date="2023-08" db="EMBL/GenBank/DDBJ databases">
        <authorList>
            <person name="Chen Y."/>
            <person name="Shah S."/>
            <person name="Dougan E. K."/>
            <person name="Thang M."/>
            <person name="Chan C."/>
        </authorList>
    </citation>
    <scope>NUCLEOTIDE SEQUENCE</scope>
</reference>
<feature type="region of interest" description="Disordered" evidence="1">
    <location>
        <begin position="99"/>
        <end position="118"/>
    </location>
</feature>
<accession>A0AA36HLB2</accession>
<evidence type="ECO:0000313" key="3">
    <source>
        <dbReference type="Proteomes" id="UP001178507"/>
    </source>
</evidence>
<dbReference type="EMBL" id="CAUJNA010000033">
    <property type="protein sequence ID" value="CAJ1370690.1"/>
    <property type="molecule type" value="Genomic_DNA"/>
</dbReference>
<evidence type="ECO:0000256" key="1">
    <source>
        <dbReference type="SAM" id="MobiDB-lite"/>
    </source>
</evidence>
<dbReference type="AlphaFoldDB" id="A0AA36HLB2"/>
<evidence type="ECO:0000313" key="2">
    <source>
        <dbReference type="EMBL" id="CAJ1370690.1"/>
    </source>
</evidence>
<keyword evidence="3" id="KW-1185">Reference proteome</keyword>
<dbReference type="Proteomes" id="UP001178507">
    <property type="component" value="Unassembled WGS sequence"/>
</dbReference>
<protein>
    <submittedName>
        <fullName evidence="2">Uncharacterized protein</fullName>
    </submittedName>
</protein>
<feature type="region of interest" description="Disordered" evidence="1">
    <location>
        <begin position="1"/>
        <end position="41"/>
    </location>
</feature>
<name>A0AA36HLB2_9DINO</name>
<sequence>MDAAVRSAHRDLYRAPNQRCSSTRRSAASHATGRTLMSSGSAVLSVRKPTLRDLEMQQENAALAKRLMSVKSTFDPQKDLEEYRRHQRMVQVRQDICSVTSRRAHPRQWDEFSDGTRE</sequence>
<comment type="caution">
    <text evidence="2">The sequence shown here is derived from an EMBL/GenBank/DDBJ whole genome shotgun (WGS) entry which is preliminary data.</text>
</comment>